<dbReference type="OrthoDB" id="4934715at2759"/>
<accession>A0A9P9EQX6</accession>
<evidence type="ECO:0000313" key="2">
    <source>
        <dbReference type="Proteomes" id="UP000717696"/>
    </source>
</evidence>
<dbReference type="AlphaFoldDB" id="A0A9P9EQX6"/>
<protein>
    <submittedName>
        <fullName evidence="1">Uncharacterized protein</fullName>
    </submittedName>
</protein>
<proteinExistence type="predicted"/>
<dbReference type="EMBL" id="JAGMUU010000011">
    <property type="protein sequence ID" value="KAH7142884.1"/>
    <property type="molecule type" value="Genomic_DNA"/>
</dbReference>
<comment type="caution">
    <text evidence="1">The sequence shown here is derived from an EMBL/GenBank/DDBJ whole genome shotgun (WGS) entry which is preliminary data.</text>
</comment>
<gene>
    <name evidence="1" type="ORF">B0J13DRAFT_526329</name>
</gene>
<keyword evidence="2" id="KW-1185">Reference proteome</keyword>
<evidence type="ECO:0000313" key="1">
    <source>
        <dbReference type="EMBL" id="KAH7142884.1"/>
    </source>
</evidence>
<reference evidence="1" key="1">
    <citation type="journal article" date="2021" name="Nat. Commun.">
        <title>Genetic determinants of endophytism in the Arabidopsis root mycobiome.</title>
        <authorList>
            <person name="Mesny F."/>
            <person name="Miyauchi S."/>
            <person name="Thiergart T."/>
            <person name="Pickel B."/>
            <person name="Atanasova L."/>
            <person name="Karlsson M."/>
            <person name="Huettel B."/>
            <person name="Barry K.W."/>
            <person name="Haridas S."/>
            <person name="Chen C."/>
            <person name="Bauer D."/>
            <person name="Andreopoulos W."/>
            <person name="Pangilinan J."/>
            <person name="LaButti K."/>
            <person name="Riley R."/>
            <person name="Lipzen A."/>
            <person name="Clum A."/>
            <person name="Drula E."/>
            <person name="Henrissat B."/>
            <person name="Kohler A."/>
            <person name="Grigoriev I.V."/>
            <person name="Martin F.M."/>
            <person name="Hacquard S."/>
        </authorList>
    </citation>
    <scope>NUCLEOTIDE SEQUENCE</scope>
    <source>
        <strain evidence="1">MPI-CAGE-AT-0021</strain>
    </source>
</reference>
<sequence>MCSAPALHDAVVSGQQVQLLKDDLCGCYDGDFTHQAKNFKEVQVGVFSFRDRWFISSLEQHDFLLASMVVCFELGARSPGQQSQGEQFSREEMVEALKSSKLFWNAFKGISTEARQVYDMLSAMLGRASIDLEQTKSYETPMDHILKNFSAQGIPDMGLIHRPSHQQHESRRGCRLGSTLTTATLRRHNLTFGA</sequence>
<name>A0A9P9EQX6_9HYPO</name>
<dbReference type="Proteomes" id="UP000717696">
    <property type="component" value="Unassembled WGS sequence"/>
</dbReference>
<organism evidence="1 2">
    <name type="scientific">Dactylonectria estremocensis</name>
    <dbReference type="NCBI Taxonomy" id="1079267"/>
    <lineage>
        <taxon>Eukaryota</taxon>
        <taxon>Fungi</taxon>
        <taxon>Dikarya</taxon>
        <taxon>Ascomycota</taxon>
        <taxon>Pezizomycotina</taxon>
        <taxon>Sordariomycetes</taxon>
        <taxon>Hypocreomycetidae</taxon>
        <taxon>Hypocreales</taxon>
        <taxon>Nectriaceae</taxon>
        <taxon>Dactylonectria</taxon>
    </lineage>
</organism>